<dbReference type="InterPro" id="IPR055482">
    <property type="entry name" value="DUF7054"/>
</dbReference>
<reference evidence="3 4" key="1">
    <citation type="journal article" date="2021" name="Nat. Plants">
        <title>The Taxus genome provides insights into paclitaxel biosynthesis.</title>
        <authorList>
            <person name="Xiong X."/>
            <person name="Gou J."/>
            <person name="Liao Q."/>
            <person name="Li Y."/>
            <person name="Zhou Q."/>
            <person name="Bi G."/>
            <person name="Li C."/>
            <person name="Du R."/>
            <person name="Wang X."/>
            <person name="Sun T."/>
            <person name="Guo L."/>
            <person name="Liang H."/>
            <person name="Lu P."/>
            <person name="Wu Y."/>
            <person name="Zhang Z."/>
            <person name="Ro D.K."/>
            <person name="Shang Y."/>
            <person name="Huang S."/>
            <person name="Yan J."/>
        </authorList>
    </citation>
    <scope>NUCLEOTIDE SEQUENCE [LARGE SCALE GENOMIC DNA]</scope>
    <source>
        <strain evidence="3">Ta-2019</strain>
    </source>
</reference>
<dbReference type="PANTHER" id="PTHR33270">
    <property type="entry name" value="BNAC05G50380D PROTEIN"/>
    <property type="match status" value="1"/>
</dbReference>
<evidence type="ECO:0000313" key="4">
    <source>
        <dbReference type="Proteomes" id="UP000824469"/>
    </source>
</evidence>
<feature type="region of interest" description="Disordered" evidence="1">
    <location>
        <begin position="1"/>
        <end position="74"/>
    </location>
</feature>
<dbReference type="Pfam" id="PF23156">
    <property type="entry name" value="DUF7054"/>
    <property type="match status" value="1"/>
</dbReference>
<dbReference type="EMBL" id="JAHRHJ020000001">
    <property type="protein sequence ID" value="KAH9328239.1"/>
    <property type="molecule type" value="Genomic_DNA"/>
</dbReference>
<organism evidence="3 4">
    <name type="scientific">Taxus chinensis</name>
    <name type="common">Chinese yew</name>
    <name type="synonym">Taxus wallichiana var. chinensis</name>
    <dbReference type="NCBI Taxonomy" id="29808"/>
    <lineage>
        <taxon>Eukaryota</taxon>
        <taxon>Viridiplantae</taxon>
        <taxon>Streptophyta</taxon>
        <taxon>Embryophyta</taxon>
        <taxon>Tracheophyta</taxon>
        <taxon>Spermatophyta</taxon>
        <taxon>Pinopsida</taxon>
        <taxon>Pinidae</taxon>
        <taxon>Conifers II</taxon>
        <taxon>Cupressales</taxon>
        <taxon>Taxaceae</taxon>
        <taxon>Taxus</taxon>
    </lineage>
</organism>
<feature type="compositionally biased region" description="Basic residues" evidence="1">
    <location>
        <begin position="1"/>
        <end position="10"/>
    </location>
</feature>
<feature type="non-terminal residue" evidence="3">
    <location>
        <position position="1"/>
    </location>
</feature>
<dbReference type="Proteomes" id="UP000824469">
    <property type="component" value="Unassembled WGS sequence"/>
</dbReference>
<accession>A0AA38GRN5</accession>
<dbReference type="OMA" id="CIINAKL"/>
<protein>
    <recommendedName>
        <fullName evidence="2">DUF7054 domain-containing protein</fullName>
    </recommendedName>
</protein>
<feature type="domain" description="DUF7054" evidence="2">
    <location>
        <begin position="89"/>
        <end position="164"/>
    </location>
</feature>
<sequence>MDKKAKHSHGHTQGSFPKSSSFSGRFPPLHGEPLDPKSKKAIPNLRRPKTHPELLNRDKPPLERTPWQNLETPPVLSRKVPPGECIINAKLLVNVTVARSIGPLRLLLSNDATVVDVIKAAVALYAKEGRKANLSTDPLSFGLHYSQFSIDCLNPNDKIKELGC</sequence>
<evidence type="ECO:0000259" key="2">
    <source>
        <dbReference type="Pfam" id="PF23156"/>
    </source>
</evidence>
<feature type="compositionally biased region" description="Polar residues" evidence="1">
    <location>
        <begin position="11"/>
        <end position="23"/>
    </location>
</feature>
<feature type="compositionally biased region" description="Basic and acidic residues" evidence="1">
    <location>
        <begin position="50"/>
        <end position="62"/>
    </location>
</feature>
<comment type="caution">
    <text evidence="3">The sequence shown here is derived from an EMBL/GenBank/DDBJ whole genome shotgun (WGS) entry which is preliminary data.</text>
</comment>
<keyword evidence="4" id="KW-1185">Reference proteome</keyword>
<proteinExistence type="predicted"/>
<dbReference type="AlphaFoldDB" id="A0AA38GRN5"/>
<name>A0AA38GRN5_TAXCH</name>
<dbReference type="PANTHER" id="PTHR33270:SF24">
    <property type="entry name" value="EXPRESSED PROTEIN"/>
    <property type="match status" value="1"/>
</dbReference>
<gene>
    <name evidence="3" type="ORF">KI387_000347</name>
</gene>
<evidence type="ECO:0000313" key="3">
    <source>
        <dbReference type="EMBL" id="KAH9328239.1"/>
    </source>
</evidence>
<evidence type="ECO:0000256" key="1">
    <source>
        <dbReference type="SAM" id="MobiDB-lite"/>
    </source>
</evidence>
<dbReference type="InterPro" id="IPR040358">
    <property type="entry name" value="At4g22758-like"/>
</dbReference>